<protein>
    <recommendedName>
        <fullName evidence="4">SSD domain-containing protein</fullName>
    </recommendedName>
</protein>
<dbReference type="AlphaFoldDB" id="B3RI30"/>
<dbReference type="SUPFAM" id="SSF82866">
    <property type="entry name" value="Multidrug efflux transporter AcrB transmembrane domain"/>
    <property type="match status" value="2"/>
</dbReference>
<evidence type="ECO:0000259" key="4">
    <source>
        <dbReference type="PROSITE" id="PS50156"/>
    </source>
</evidence>
<feature type="transmembrane region" description="Helical" evidence="3">
    <location>
        <begin position="272"/>
        <end position="294"/>
    </location>
</feature>
<feature type="compositionally biased region" description="Polar residues" evidence="2">
    <location>
        <begin position="1"/>
        <end position="25"/>
    </location>
</feature>
<feature type="transmembrane region" description="Helical" evidence="3">
    <location>
        <begin position="758"/>
        <end position="778"/>
    </location>
</feature>
<feature type="domain" description="SSD" evidence="4">
    <location>
        <begin position="275"/>
        <end position="437"/>
    </location>
</feature>
<dbReference type="eggNOG" id="KOG1933">
    <property type="taxonomic scope" value="Eukaryota"/>
</dbReference>
<feature type="transmembrane region" description="Helical" evidence="3">
    <location>
        <begin position="385"/>
        <end position="406"/>
    </location>
</feature>
<feature type="domain" description="SSD" evidence="4">
    <location>
        <begin position="705"/>
        <end position="812"/>
    </location>
</feature>
<dbReference type="OrthoDB" id="6510177at2759"/>
<dbReference type="Gene3D" id="1.20.1640.10">
    <property type="entry name" value="Multidrug efflux transporter AcrB transmembrane domain"/>
    <property type="match status" value="2"/>
</dbReference>
<dbReference type="InterPro" id="IPR053958">
    <property type="entry name" value="HMGCR/SNAP/NPC1-like_SSD"/>
</dbReference>
<dbReference type="PhylomeDB" id="B3RI30"/>
<dbReference type="PROSITE" id="PS50156">
    <property type="entry name" value="SSD"/>
    <property type="match status" value="2"/>
</dbReference>
<feature type="transmembrane region" description="Helical" evidence="3">
    <location>
        <begin position="708"/>
        <end position="730"/>
    </location>
</feature>
<dbReference type="Proteomes" id="UP000009022">
    <property type="component" value="Unassembled WGS sequence"/>
</dbReference>
<evidence type="ECO:0000256" key="1">
    <source>
        <dbReference type="ARBA" id="ARBA00005585"/>
    </source>
</evidence>
<dbReference type="CTD" id="6750112"/>
<feature type="region of interest" description="Disordered" evidence="2">
    <location>
        <begin position="1"/>
        <end position="30"/>
    </location>
</feature>
<evidence type="ECO:0000313" key="5">
    <source>
        <dbReference type="EMBL" id="EDV28963.1"/>
    </source>
</evidence>
<dbReference type="EMBL" id="DS985241">
    <property type="protein sequence ID" value="EDV28963.1"/>
    <property type="molecule type" value="Genomic_DNA"/>
</dbReference>
<reference evidence="5 6" key="1">
    <citation type="journal article" date="2008" name="Nature">
        <title>The Trichoplax genome and the nature of placozoans.</title>
        <authorList>
            <person name="Srivastava M."/>
            <person name="Begovic E."/>
            <person name="Chapman J."/>
            <person name="Putnam N.H."/>
            <person name="Hellsten U."/>
            <person name="Kawashima T."/>
            <person name="Kuo A."/>
            <person name="Mitros T."/>
            <person name="Salamov A."/>
            <person name="Carpenter M.L."/>
            <person name="Signorovitch A.Y."/>
            <person name="Moreno M.A."/>
            <person name="Kamm K."/>
            <person name="Grimwood J."/>
            <person name="Schmutz J."/>
            <person name="Shapiro H."/>
            <person name="Grigoriev I.V."/>
            <person name="Buss L.W."/>
            <person name="Schierwater B."/>
            <person name="Dellaporta S.L."/>
            <person name="Rokhsar D.S."/>
        </authorList>
    </citation>
    <scope>NUCLEOTIDE SEQUENCE [LARGE SCALE GENOMIC DNA]</scope>
    <source>
        <strain evidence="5 6">Grell-BS-1999</strain>
    </source>
</reference>
<evidence type="ECO:0000256" key="3">
    <source>
        <dbReference type="SAM" id="Phobius"/>
    </source>
</evidence>
<organism evidence="5 6">
    <name type="scientific">Trichoplax adhaerens</name>
    <name type="common">Trichoplax reptans</name>
    <dbReference type="NCBI Taxonomy" id="10228"/>
    <lineage>
        <taxon>Eukaryota</taxon>
        <taxon>Metazoa</taxon>
        <taxon>Placozoa</taxon>
        <taxon>Uniplacotomia</taxon>
        <taxon>Trichoplacea</taxon>
        <taxon>Trichoplacidae</taxon>
        <taxon>Trichoplax</taxon>
    </lineage>
</organism>
<keyword evidence="3" id="KW-1133">Transmembrane helix</keyword>
<dbReference type="KEGG" id="tad:TRIADDRAFT_52362"/>
<feature type="transmembrane region" description="Helical" evidence="3">
    <location>
        <begin position="412"/>
        <end position="437"/>
    </location>
</feature>
<sequence>MSNGSDSMFTTSSNQTGDVDSNENTQGHERKNKTSSLSLLKISALIVHLLETLFYRIGLLIGRHPYHVVVTSIVCVAFCSLGFLRFTEENRIEKLWVPSTADSLVHMEWVDKNFPSNYHIESLVCVANTKSTNVIKMEPLHQFLLMHEAINNITVNSNGTEYKFEDLCYKRGGKCWVDSVLSVWNFNSDIIASISDHQIEYDLNKNNMYIPKKYIKRLLGNTTELDGHIESASAFLSIYRIKDNSILKRGAKVDEIADEWESRVESETAKSFAADSVLLSIGYVIILIFVSCALGRLNRLENRNIVAAMGMICIAMAYAAAVGISSLFGLLYGPLHAVLPFLLLGIGVDDMFVIATAWDNFKHHAGDRTVDIAEHAGQCLKKAGVSITVTSLTDVVAFTIGASTVLPALSSFSIFAGIGILAVFILQITFFTACIVLDSRRRNAGRDACLPCLKVKKHSGSKKTEKSWSSKIFDGGILRWFFGSKFAPFLLKGPNKFFVVLITLDLVAVSIYGSIELKVSFDPRWFLAPDSYGKKFVQYQEKYFPDEGAPLSVYLGKMDYFTQQQELANLSSVIKKEKSIQNKSVSSWFDDYILWMKSTSGKNDFLNKDGYVKNKTIFYEKLHSFLNTVGRHYSQDIVFNDSDPQIITASRFHAVHKLLSDTSEELKALDSIRTHVSAVPFSPNSAFAFSKYYHLWETNRIDMGGLMYFWELSINTVTTIVLVLVVGLSVDYAAHMAHTFMRYQGTRKERVLATMGDMAPAVFNGGFSTFLAFILLAGSTNYGFLTFFKMFFGVVVFGLFHGLCFLPVLLSWIGADSYPPLAEDSPLTIMACGSCKCWRTFSRILKNFFCKKRETQSGGMVDNCTQTSSCKVECSDINFQDDLFIRHSHNDIKYESYSSGVGSSANSSLCKIATDSMEDMRAISTIVSPSEKVVITSPKIASNTSTAAVIDYLNSEFNVKHFSHNEQKNLKNYKETSV</sequence>
<gene>
    <name evidence="5" type="ORF">TRIADDRAFT_52362</name>
</gene>
<dbReference type="InterPro" id="IPR051697">
    <property type="entry name" value="Patched_domain-protein"/>
</dbReference>
<keyword evidence="3" id="KW-0812">Transmembrane</keyword>
<proteinExistence type="inferred from homology"/>
<dbReference type="Pfam" id="PF12349">
    <property type="entry name" value="Sterol-sensing"/>
    <property type="match status" value="1"/>
</dbReference>
<comment type="similarity">
    <text evidence="1">Belongs to the patched family.</text>
</comment>
<accession>B3RI30</accession>
<dbReference type="HOGENOM" id="CLU_002359_4_0_1"/>
<feature type="transmembrane region" description="Helical" evidence="3">
    <location>
        <begin position="306"/>
        <end position="332"/>
    </location>
</feature>
<dbReference type="GO" id="GO:0016020">
    <property type="term" value="C:membrane"/>
    <property type="evidence" value="ECO:0000318"/>
    <property type="project" value="GO_Central"/>
</dbReference>
<dbReference type="PANTHER" id="PTHR10796:SF130">
    <property type="entry name" value="PATCHED DOMAIN-CONTAINING PROTEIN 3-LIKE PROTEIN"/>
    <property type="match status" value="1"/>
</dbReference>
<dbReference type="InParanoid" id="B3RI30"/>
<name>B3RI30_TRIAD</name>
<evidence type="ECO:0000313" key="6">
    <source>
        <dbReference type="Proteomes" id="UP000009022"/>
    </source>
</evidence>
<dbReference type="InterPro" id="IPR000731">
    <property type="entry name" value="SSD"/>
</dbReference>
<feature type="transmembrane region" description="Helical" evidence="3">
    <location>
        <begin position="338"/>
        <end position="358"/>
    </location>
</feature>
<dbReference type="PANTHER" id="PTHR10796">
    <property type="entry name" value="PATCHED-RELATED"/>
    <property type="match status" value="1"/>
</dbReference>
<keyword evidence="3" id="KW-0472">Membrane</keyword>
<dbReference type="GeneID" id="6750112"/>
<feature type="transmembrane region" description="Helical" evidence="3">
    <location>
        <begin position="790"/>
        <end position="813"/>
    </location>
</feature>
<dbReference type="RefSeq" id="XP_002108165.1">
    <property type="nucleotide sequence ID" value="XM_002108129.1"/>
</dbReference>
<dbReference type="STRING" id="10228.B3RI30"/>
<keyword evidence="6" id="KW-1185">Reference proteome</keyword>
<evidence type="ECO:0000256" key="2">
    <source>
        <dbReference type="SAM" id="MobiDB-lite"/>
    </source>
</evidence>
<dbReference type="OMA" id="TFFLGWF"/>